<dbReference type="SMART" id="SM00063">
    <property type="entry name" value="FRI"/>
    <property type="match status" value="1"/>
</dbReference>
<feature type="transmembrane region" description="Helical" evidence="11">
    <location>
        <begin position="638"/>
        <end position="656"/>
    </location>
</feature>
<name>W6V975_ECHGR</name>
<dbReference type="GO" id="GO:0035567">
    <property type="term" value="P:non-canonical Wnt signaling pathway"/>
    <property type="evidence" value="ECO:0007669"/>
    <property type="project" value="TreeGrafter"/>
</dbReference>
<evidence type="ECO:0000256" key="4">
    <source>
        <dbReference type="ARBA" id="ARBA00022692"/>
    </source>
</evidence>
<reference evidence="14 15" key="1">
    <citation type="journal article" date="2013" name="Nat. Genet.">
        <title>The genome of the hydatid tapeworm Echinococcus granulosus.</title>
        <authorList>
            <person name="Zheng H."/>
            <person name="Zhang W."/>
            <person name="Zhang L."/>
            <person name="Zhang Z."/>
            <person name="Li J."/>
            <person name="Lu G."/>
            <person name="Zhu Y."/>
            <person name="Wang Y."/>
            <person name="Huang Y."/>
            <person name="Liu J."/>
            <person name="Kang H."/>
            <person name="Chen J."/>
            <person name="Wang L."/>
            <person name="Chen A."/>
            <person name="Yu S."/>
            <person name="Gao Z."/>
            <person name="Jin L."/>
            <person name="Gu W."/>
            <person name="Wang Z."/>
            <person name="Zhao L."/>
            <person name="Shi B."/>
            <person name="Wen H."/>
            <person name="Lin R."/>
            <person name="Jones M.K."/>
            <person name="Brejova B."/>
            <person name="Vinar T."/>
            <person name="Zhao G."/>
            <person name="McManus D.P."/>
            <person name="Chen Z."/>
            <person name="Zhou Y."/>
            <person name="Wang S."/>
        </authorList>
    </citation>
    <scope>NUCLEOTIDE SEQUENCE [LARGE SCALE GENOMIC DNA]</scope>
</reference>
<dbReference type="Pfam" id="PF01392">
    <property type="entry name" value="Fz"/>
    <property type="match status" value="1"/>
</dbReference>
<dbReference type="InterPro" id="IPR000539">
    <property type="entry name" value="Frizzled/Smoothened_7TM"/>
</dbReference>
<keyword evidence="5 11" id="KW-1133">Transmembrane helix</keyword>
<evidence type="ECO:0000256" key="6">
    <source>
        <dbReference type="ARBA" id="ARBA00023136"/>
    </source>
</evidence>
<evidence type="ECO:0000256" key="2">
    <source>
        <dbReference type="ARBA" id="ARBA00008077"/>
    </source>
</evidence>
<dbReference type="GO" id="GO:0017147">
    <property type="term" value="F:Wnt-protein binding"/>
    <property type="evidence" value="ECO:0007669"/>
    <property type="project" value="TreeGrafter"/>
</dbReference>
<proteinExistence type="inferred from homology"/>
<dbReference type="STRING" id="6210.W6V975"/>
<feature type="transmembrane region" description="Helical" evidence="11">
    <location>
        <begin position="596"/>
        <end position="617"/>
    </location>
</feature>
<dbReference type="Pfam" id="PF01534">
    <property type="entry name" value="Frizzled"/>
    <property type="match status" value="1"/>
</dbReference>
<feature type="compositionally biased region" description="Low complexity" evidence="10">
    <location>
        <begin position="841"/>
        <end position="852"/>
    </location>
</feature>
<dbReference type="InterPro" id="IPR017981">
    <property type="entry name" value="GPCR_2-like_7TM"/>
</dbReference>
<dbReference type="Gene3D" id="1.10.2000.10">
    <property type="entry name" value="Frizzled cysteine-rich domain"/>
    <property type="match status" value="1"/>
</dbReference>
<evidence type="ECO:0000313" key="14">
    <source>
        <dbReference type="EMBL" id="EUB63114.1"/>
    </source>
</evidence>
<evidence type="ECO:0000259" key="12">
    <source>
        <dbReference type="PROSITE" id="PS50038"/>
    </source>
</evidence>
<feature type="disulfide bond" evidence="9">
    <location>
        <begin position="292"/>
        <end position="338"/>
    </location>
</feature>
<evidence type="ECO:0000256" key="7">
    <source>
        <dbReference type="ARBA" id="ARBA00023157"/>
    </source>
</evidence>
<keyword evidence="3" id="KW-0217">Developmental protein</keyword>
<comment type="caution">
    <text evidence="9">Lacks conserved residue(s) required for the propagation of feature annotation.</text>
</comment>
<comment type="caution">
    <text evidence="14">The sequence shown here is derived from an EMBL/GenBank/DDBJ whole genome shotgun (WGS) entry which is preliminary data.</text>
</comment>
<keyword evidence="7 9" id="KW-1015">Disulfide bond</keyword>
<dbReference type="InterPro" id="IPR020067">
    <property type="entry name" value="Frizzled_dom"/>
</dbReference>
<dbReference type="GO" id="GO:0016020">
    <property type="term" value="C:membrane"/>
    <property type="evidence" value="ECO:0007669"/>
    <property type="project" value="UniProtKB-SubCell"/>
</dbReference>
<dbReference type="Proteomes" id="UP000019149">
    <property type="component" value="Unassembled WGS sequence"/>
</dbReference>
<feature type="transmembrane region" description="Helical" evidence="11">
    <location>
        <begin position="725"/>
        <end position="749"/>
    </location>
</feature>
<feature type="transmembrane region" description="Helical" evidence="11">
    <location>
        <begin position="795"/>
        <end position="815"/>
    </location>
</feature>
<feature type="transmembrane region" description="Helical" evidence="11">
    <location>
        <begin position="536"/>
        <end position="556"/>
    </location>
</feature>
<feature type="transmembrane region" description="Helical" evidence="11">
    <location>
        <begin position="676"/>
        <end position="704"/>
    </location>
</feature>
<dbReference type="GO" id="GO:0005615">
    <property type="term" value="C:extracellular space"/>
    <property type="evidence" value="ECO:0007669"/>
    <property type="project" value="TreeGrafter"/>
</dbReference>
<dbReference type="GeneID" id="36337633"/>
<evidence type="ECO:0000256" key="10">
    <source>
        <dbReference type="SAM" id="MobiDB-lite"/>
    </source>
</evidence>
<dbReference type="EMBL" id="APAU02000008">
    <property type="protein sequence ID" value="EUB63114.1"/>
    <property type="molecule type" value="Genomic_DNA"/>
</dbReference>
<dbReference type="Gene3D" id="1.20.1070.10">
    <property type="entry name" value="Rhodopsin 7-helix transmembrane proteins"/>
    <property type="match status" value="1"/>
</dbReference>
<evidence type="ECO:0000313" key="15">
    <source>
        <dbReference type="Proteomes" id="UP000019149"/>
    </source>
</evidence>
<evidence type="ECO:0000256" key="11">
    <source>
        <dbReference type="SAM" id="Phobius"/>
    </source>
</evidence>
<dbReference type="CTD" id="36337633"/>
<dbReference type="OrthoDB" id="5959102at2759"/>
<dbReference type="InterPro" id="IPR015526">
    <property type="entry name" value="Frizzled/SFRP"/>
</dbReference>
<organism evidence="14 15">
    <name type="scientific">Echinococcus granulosus</name>
    <name type="common">Hydatid tapeworm</name>
    <dbReference type="NCBI Taxonomy" id="6210"/>
    <lineage>
        <taxon>Eukaryota</taxon>
        <taxon>Metazoa</taxon>
        <taxon>Spiralia</taxon>
        <taxon>Lophotrochozoa</taxon>
        <taxon>Platyhelminthes</taxon>
        <taxon>Cestoda</taxon>
        <taxon>Eucestoda</taxon>
        <taxon>Cyclophyllidea</taxon>
        <taxon>Taeniidae</taxon>
        <taxon>Echinococcus</taxon>
        <taxon>Echinococcus granulosus group</taxon>
    </lineage>
</organism>
<dbReference type="AlphaFoldDB" id="W6V975"/>
<dbReference type="CDD" id="cd15909">
    <property type="entry name" value="7tmF_FZD4_9_10-like"/>
    <property type="match status" value="1"/>
</dbReference>
<comment type="similarity">
    <text evidence="2">Belongs to the G-protein coupled receptor Fz/Smo family.</text>
</comment>
<evidence type="ECO:0000256" key="8">
    <source>
        <dbReference type="ARBA" id="ARBA00023170"/>
    </source>
</evidence>
<dbReference type="OMA" id="CHICPPP"/>
<feature type="region of interest" description="Disordered" evidence="10">
    <location>
        <begin position="836"/>
        <end position="873"/>
    </location>
</feature>
<feature type="disulfide bond" evidence="9">
    <location>
        <begin position="361"/>
        <end position="385"/>
    </location>
</feature>
<evidence type="ECO:0000256" key="9">
    <source>
        <dbReference type="PROSITE-ProRule" id="PRU00090"/>
    </source>
</evidence>
<evidence type="ECO:0000256" key="5">
    <source>
        <dbReference type="ARBA" id="ARBA00022989"/>
    </source>
</evidence>
<dbReference type="SUPFAM" id="SSF63501">
    <property type="entry name" value="Frizzled cysteine-rich domain"/>
    <property type="match status" value="1"/>
</dbReference>
<sequence length="995" mass="110787">MEWMKPTSSDESEKNSLFRSSYKYLPTPPNRLRCSTLDTSSGRVHKFFPLSSSPSTFAPSVDIQGLDICLKHPPRSIPSGKSRHHYQTTYVQVTARRVRCQRQKAGMLKPVVGEPNKYTDVETHSTTLNEYTTALVERVLACVRVQMPLWVHSTFKGRSVSNRDARKFAPWPHTFVRTHSRMQAHLYLDWAQCNQSQLSSASLVGYERALRIYAVYMGAQVFLSAANVSSCFRLSLVAKTMTGKDITWLILLLLTVTSIKGESEPFHGLKKPPNYHDDDDQAQCTPIREPVCQGLQYTDTRMPNWVKMTSQEEAAKRMIDYKSLLNINCSHYLKLFLCTIYFPMCAPVLEKTPLKPCKPLCVHVRSRCEPIMQQFQFSWPAELACDDLPEPPDLCIQPDGYALDTQKPILPTASSNVASLQRMYPQLQDLFLKRGHGSPNIDSLIQAAAAVADGSASIVSSGSSNVCSGAEFSAAHFSNDTCFTYCGADLFYRPGDKKFARAWLLGWSILCVASSALTFFTFFVDGSRLQYPERPVLYLAACYFVIGVGYILQYSLGPERVTCRSLQTGDSNAAEMQKYLLMGGQESAWCTVGFLISYYFGMASNFWWVMLSLAWYLSTSRKWGHEGVESVSSVFHMFAWALPAIQAILILILHKIDADELTGTCYTGFHSETSLMFGVLLPQAICLLLGLLLLSVGFAAVFRVRRKLKAPSDRERESRRRLEKSIAKLGVFVVLYTFPMACLLASNLYEYLGQPRWRAALRELNTARPHCLSPRGVAWGLPECHPKDSPSSEAAMLRIFMSFVVGITSGMWVWANKKTLMSWNRAVFRGCRRRVPPLPHSQPLQQQQAQQQRSKFDRNNTYRTPGYGGPLSADATDLDRPAGVFATDANTIFSASAVGYTSSGACQSCHICPPPPPAPAPTDLTGGGYSSTSGQSGLEMYGECYMHQHLAAAALPHDQRFQRHQGFGFQSGDASAGNGGLASLMHRPPNSNECV</sequence>
<dbReference type="PROSITE" id="PS50261">
    <property type="entry name" value="G_PROTEIN_RECEP_F2_4"/>
    <property type="match status" value="1"/>
</dbReference>
<protein>
    <submittedName>
        <fullName evidence="14">Frizzled-10</fullName>
    </submittedName>
</protein>
<dbReference type="GO" id="GO:0060070">
    <property type="term" value="P:canonical Wnt signaling pathway"/>
    <property type="evidence" value="ECO:0007669"/>
    <property type="project" value="TreeGrafter"/>
</dbReference>
<dbReference type="RefSeq" id="XP_024354310.1">
    <property type="nucleotide sequence ID" value="XM_024491167.1"/>
</dbReference>
<comment type="subcellular location">
    <subcellularLocation>
        <location evidence="1">Membrane</location>
        <topology evidence="1">Multi-pass membrane protein</topology>
    </subcellularLocation>
</comment>
<accession>W6V975</accession>
<dbReference type="KEGG" id="egl:EGR_01918"/>
<keyword evidence="8" id="KW-0675">Receptor</keyword>
<dbReference type="PRINTS" id="PR00489">
    <property type="entry name" value="FRIZZLED"/>
</dbReference>
<dbReference type="InterPro" id="IPR036790">
    <property type="entry name" value="Frizzled_dom_sf"/>
</dbReference>
<dbReference type="PROSITE" id="PS50038">
    <property type="entry name" value="FZ"/>
    <property type="match status" value="1"/>
</dbReference>
<keyword evidence="4 11" id="KW-0812">Transmembrane</keyword>
<keyword evidence="15" id="KW-1185">Reference proteome</keyword>
<dbReference type="SMART" id="SM01330">
    <property type="entry name" value="Frizzled"/>
    <property type="match status" value="1"/>
</dbReference>
<evidence type="ECO:0000259" key="13">
    <source>
        <dbReference type="PROSITE" id="PS50261"/>
    </source>
</evidence>
<feature type="domain" description="G-protein coupled receptors family 2 profile 2" evidence="13">
    <location>
        <begin position="497"/>
        <end position="821"/>
    </location>
</feature>
<keyword evidence="6 11" id="KW-0472">Membrane</keyword>
<dbReference type="PANTHER" id="PTHR11309:SF99">
    <property type="entry name" value="FRIZZLED-4"/>
    <property type="match status" value="1"/>
</dbReference>
<dbReference type="PANTHER" id="PTHR11309">
    <property type="entry name" value="FRIZZLED"/>
    <property type="match status" value="1"/>
</dbReference>
<evidence type="ECO:0000256" key="1">
    <source>
        <dbReference type="ARBA" id="ARBA00004141"/>
    </source>
</evidence>
<feature type="transmembrane region" description="Helical" evidence="11">
    <location>
        <begin position="502"/>
        <end position="524"/>
    </location>
</feature>
<feature type="domain" description="FZ" evidence="12">
    <location>
        <begin position="279"/>
        <end position="398"/>
    </location>
</feature>
<gene>
    <name evidence="14" type="ORF">EGR_01918</name>
</gene>
<evidence type="ECO:0000256" key="3">
    <source>
        <dbReference type="ARBA" id="ARBA00022473"/>
    </source>
</evidence>
<feature type="disulfide bond" evidence="9">
    <location>
        <begin position="284"/>
        <end position="345"/>
    </location>
</feature>
<dbReference type="GO" id="GO:0004888">
    <property type="term" value="F:transmembrane signaling receptor activity"/>
    <property type="evidence" value="ECO:0007669"/>
    <property type="project" value="InterPro"/>
</dbReference>